<name>A0ABW0FFP9_9MICO</name>
<evidence type="ECO:0000313" key="3">
    <source>
        <dbReference type="EMBL" id="MFC5297160.1"/>
    </source>
</evidence>
<dbReference type="InterPro" id="IPR000182">
    <property type="entry name" value="GNAT_dom"/>
</dbReference>
<proteinExistence type="predicted"/>
<comment type="caution">
    <text evidence="3">The sequence shown here is derived from an EMBL/GenBank/DDBJ whole genome shotgun (WGS) entry which is preliminary data.</text>
</comment>
<gene>
    <name evidence="3" type="ORF">ACFPK8_06520</name>
</gene>
<reference evidence="4" key="1">
    <citation type="journal article" date="2019" name="Int. J. Syst. Evol. Microbiol.">
        <title>The Global Catalogue of Microorganisms (GCM) 10K type strain sequencing project: providing services to taxonomists for standard genome sequencing and annotation.</title>
        <authorList>
            <consortium name="The Broad Institute Genomics Platform"/>
            <consortium name="The Broad Institute Genome Sequencing Center for Infectious Disease"/>
            <person name="Wu L."/>
            <person name="Ma J."/>
        </authorList>
    </citation>
    <scope>NUCLEOTIDE SEQUENCE [LARGE SCALE GENOMIC DNA]</scope>
    <source>
        <strain evidence="4">CGMCC 1.16455</strain>
    </source>
</reference>
<dbReference type="PROSITE" id="PS51186">
    <property type="entry name" value="GNAT"/>
    <property type="match status" value="1"/>
</dbReference>
<feature type="region of interest" description="Disordered" evidence="1">
    <location>
        <begin position="1"/>
        <end position="24"/>
    </location>
</feature>
<accession>A0ABW0FFP9</accession>
<evidence type="ECO:0000259" key="2">
    <source>
        <dbReference type="PROSITE" id="PS51186"/>
    </source>
</evidence>
<dbReference type="GeneID" id="303297676"/>
<dbReference type="EMBL" id="JBHSLN010000020">
    <property type="protein sequence ID" value="MFC5297160.1"/>
    <property type="molecule type" value="Genomic_DNA"/>
</dbReference>
<dbReference type="Pfam" id="PF13302">
    <property type="entry name" value="Acetyltransf_3"/>
    <property type="match status" value="1"/>
</dbReference>
<dbReference type="Gene3D" id="3.40.630.30">
    <property type="match status" value="1"/>
</dbReference>
<keyword evidence="4" id="KW-1185">Reference proteome</keyword>
<evidence type="ECO:0000313" key="4">
    <source>
        <dbReference type="Proteomes" id="UP001595937"/>
    </source>
</evidence>
<dbReference type="Proteomes" id="UP001595937">
    <property type="component" value="Unassembled WGS sequence"/>
</dbReference>
<organism evidence="3 4">
    <name type="scientific">Brachybacterium tyrofermentans</name>
    <dbReference type="NCBI Taxonomy" id="47848"/>
    <lineage>
        <taxon>Bacteria</taxon>
        <taxon>Bacillati</taxon>
        <taxon>Actinomycetota</taxon>
        <taxon>Actinomycetes</taxon>
        <taxon>Micrococcales</taxon>
        <taxon>Dermabacteraceae</taxon>
        <taxon>Brachybacterium</taxon>
    </lineage>
</organism>
<protein>
    <submittedName>
        <fullName evidence="3">GNAT family protein</fullName>
    </submittedName>
</protein>
<dbReference type="InterPro" id="IPR016181">
    <property type="entry name" value="Acyl_CoA_acyltransferase"/>
</dbReference>
<dbReference type="SUPFAM" id="SSF55729">
    <property type="entry name" value="Acyl-CoA N-acyltransferases (Nat)"/>
    <property type="match status" value="1"/>
</dbReference>
<evidence type="ECO:0000256" key="1">
    <source>
        <dbReference type="SAM" id="MobiDB-lite"/>
    </source>
</evidence>
<feature type="compositionally biased region" description="Gly residues" evidence="1">
    <location>
        <begin position="1"/>
        <end position="11"/>
    </location>
</feature>
<feature type="domain" description="N-acetyltransferase" evidence="2">
    <location>
        <begin position="73"/>
        <end position="246"/>
    </location>
</feature>
<dbReference type="RefSeq" id="WP_343924446.1">
    <property type="nucleotide sequence ID" value="NZ_BAAAIR010000038.1"/>
</dbReference>
<sequence length="272" mass="29922">MEHLSTGGGAGRRSTCPSNAHGLDSLPGRSLPGWSLVGCRRGDKPGAAGVSAEYAPHMYSYPPLNLSVSTPRLELRGATDDLLEELVPVVRAGLADAEPPPFDDPMSLYEPDPDLRVQKWLQGIWRGRGSVTPDFWRLNLVVLIDGRPSGMQDIIGTSFDTYGTAVTFSWLSAELRGRGLGREMREAALHLCFEGFEAAEASSEAFLDNVGSNRVSQALGYERNGTTWATRRGQPEQMQRWRITREKWLPARRDDITMTGVDACRETFGQSP</sequence>